<evidence type="ECO:0000313" key="2">
    <source>
        <dbReference type="EMBL" id="TYL35984.1"/>
    </source>
</evidence>
<protein>
    <submittedName>
        <fullName evidence="2">Potassium transporter TrkA</fullName>
    </submittedName>
</protein>
<accession>A0A8J8Q1E8</accession>
<dbReference type="AlphaFoldDB" id="A0A8J8Q1E8"/>
<comment type="caution">
    <text evidence="2">The sequence shown here is derived from an EMBL/GenBank/DDBJ whole genome shotgun (WGS) entry which is preliminary data.</text>
</comment>
<dbReference type="GO" id="GO:0008324">
    <property type="term" value="F:monoatomic cation transmembrane transporter activity"/>
    <property type="evidence" value="ECO:0007669"/>
    <property type="project" value="InterPro"/>
</dbReference>
<organism evidence="2 3">
    <name type="scientific">Natronococcus pandeyae</name>
    <dbReference type="NCBI Taxonomy" id="2055836"/>
    <lineage>
        <taxon>Archaea</taxon>
        <taxon>Methanobacteriati</taxon>
        <taxon>Methanobacteriota</taxon>
        <taxon>Stenosarchaea group</taxon>
        <taxon>Halobacteria</taxon>
        <taxon>Halobacteriales</taxon>
        <taxon>Natrialbaceae</taxon>
        <taxon>Natronococcus</taxon>
    </lineage>
</organism>
<reference evidence="2" key="1">
    <citation type="submission" date="2017-11" db="EMBL/GenBank/DDBJ databases">
        <authorList>
            <person name="Kajale S.C."/>
            <person name="Sharma A."/>
        </authorList>
    </citation>
    <scope>NUCLEOTIDE SEQUENCE</scope>
    <source>
        <strain evidence="2">LS1_42</strain>
    </source>
</reference>
<dbReference type="SUPFAM" id="SSF116726">
    <property type="entry name" value="TrkA C-terminal domain-like"/>
    <property type="match status" value="1"/>
</dbReference>
<evidence type="ECO:0000313" key="3">
    <source>
        <dbReference type="Proteomes" id="UP000766904"/>
    </source>
</evidence>
<dbReference type="EMBL" id="PHNJ01000025">
    <property type="protein sequence ID" value="TYL35984.1"/>
    <property type="molecule type" value="Genomic_DNA"/>
</dbReference>
<dbReference type="Pfam" id="PF25991">
    <property type="entry name" value="KhtT_N"/>
    <property type="match status" value="1"/>
</dbReference>
<dbReference type="Pfam" id="PF02080">
    <property type="entry name" value="TrkA_C"/>
    <property type="match status" value="1"/>
</dbReference>
<dbReference type="Proteomes" id="UP000766904">
    <property type="component" value="Unassembled WGS sequence"/>
</dbReference>
<dbReference type="Gene3D" id="3.30.70.1450">
    <property type="entry name" value="Regulator of K+ conductance, C-terminal domain"/>
    <property type="match status" value="1"/>
</dbReference>
<gene>
    <name evidence="2" type="ORF">CV102_24850</name>
</gene>
<name>A0A8J8Q1E8_9EURY</name>
<feature type="domain" description="RCK C-terminal" evidence="1">
    <location>
        <begin position="76"/>
        <end position="160"/>
    </location>
</feature>
<dbReference type="InterPro" id="IPR026278">
    <property type="entry name" value="KhtT"/>
</dbReference>
<keyword evidence="3" id="KW-1185">Reference proteome</keyword>
<sequence>MPITESDLPGVGKKFQIDLDDGQTLVVVIHNTGQRDVFLKPDEDADSEKLFELSDQLARTVGTILEGAYFQPIKTEDKETTLGDGTSIEWFDVPAGSPLAGESIADILADERIDVAVVAVQRGDDVIPASTAEKRIEGSDTIVAVGETTALDQFESMLEATDGSA</sequence>
<dbReference type="InterPro" id="IPR058776">
    <property type="entry name" value="KhtT-like_N"/>
</dbReference>
<dbReference type="InterPro" id="IPR006037">
    <property type="entry name" value="RCK_C"/>
</dbReference>
<dbReference type="RefSeq" id="WP_148860661.1">
    <property type="nucleotide sequence ID" value="NZ_PHNJ01000025.1"/>
</dbReference>
<proteinExistence type="predicted"/>
<dbReference type="PROSITE" id="PS51202">
    <property type="entry name" value="RCK_C"/>
    <property type="match status" value="1"/>
</dbReference>
<dbReference type="InterPro" id="IPR036721">
    <property type="entry name" value="RCK_C_sf"/>
</dbReference>
<dbReference type="PIRSF" id="PIRSF005028">
    <property type="entry name" value="KhtT"/>
    <property type="match status" value="1"/>
</dbReference>
<evidence type="ECO:0000259" key="1">
    <source>
        <dbReference type="PROSITE" id="PS51202"/>
    </source>
</evidence>
<dbReference type="GO" id="GO:0006813">
    <property type="term" value="P:potassium ion transport"/>
    <property type="evidence" value="ECO:0007669"/>
    <property type="project" value="InterPro"/>
</dbReference>
<dbReference type="OrthoDB" id="338309at2157"/>